<dbReference type="AlphaFoldDB" id="A0A392VWA6"/>
<comment type="caution">
    <text evidence="2">The sequence shown here is derived from an EMBL/GenBank/DDBJ whole genome shotgun (WGS) entry which is preliminary data.</text>
</comment>
<keyword evidence="3" id="KW-1185">Reference proteome</keyword>
<reference evidence="2 3" key="1">
    <citation type="journal article" date="2018" name="Front. Plant Sci.">
        <title>Red Clover (Trifolium pratense) and Zigzag Clover (T. medium) - A Picture of Genomic Similarities and Differences.</title>
        <authorList>
            <person name="Dluhosova J."/>
            <person name="Istvanek J."/>
            <person name="Nedelnik J."/>
            <person name="Repkova J."/>
        </authorList>
    </citation>
    <scope>NUCLEOTIDE SEQUENCE [LARGE SCALE GENOMIC DNA]</scope>
    <source>
        <strain evidence="3">cv. 10/8</strain>
        <tissue evidence="2">Leaf</tissue>
    </source>
</reference>
<feature type="non-terminal residue" evidence="2">
    <location>
        <position position="50"/>
    </location>
</feature>
<sequence>MCSGLDQKLAQFRSCSAKRADGPARIKHSAAPPRAPTNLDTCSSGYTHFL</sequence>
<name>A0A392VWA6_9FABA</name>
<dbReference type="EMBL" id="LXQA011281724">
    <property type="protein sequence ID" value="MCI91762.1"/>
    <property type="molecule type" value="Genomic_DNA"/>
</dbReference>
<accession>A0A392VWA6</accession>
<proteinExistence type="predicted"/>
<feature type="compositionally biased region" description="Polar residues" evidence="1">
    <location>
        <begin position="38"/>
        <end position="50"/>
    </location>
</feature>
<evidence type="ECO:0000313" key="2">
    <source>
        <dbReference type="EMBL" id="MCI91762.1"/>
    </source>
</evidence>
<dbReference type="Proteomes" id="UP000265520">
    <property type="component" value="Unassembled WGS sequence"/>
</dbReference>
<protein>
    <submittedName>
        <fullName evidence="2">Uncharacterized protein</fullName>
    </submittedName>
</protein>
<organism evidence="2 3">
    <name type="scientific">Trifolium medium</name>
    <dbReference type="NCBI Taxonomy" id="97028"/>
    <lineage>
        <taxon>Eukaryota</taxon>
        <taxon>Viridiplantae</taxon>
        <taxon>Streptophyta</taxon>
        <taxon>Embryophyta</taxon>
        <taxon>Tracheophyta</taxon>
        <taxon>Spermatophyta</taxon>
        <taxon>Magnoliopsida</taxon>
        <taxon>eudicotyledons</taxon>
        <taxon>Gunneridae</taxon>
        <taxon>Pentapetalae</taxon>
        <taxon>rosids</taxon>
        <taxon>fabids</taxon>
        <taxon>Fabales</taxon>
        <taxon>Fabaceae</taxon>
        <taxon>Papilionoideae</taxon>
        <taxon>50 kb inversion clade</taxon>
        <taxon>NPAAA clade</taxon>
        <taxon>Hologalegina</taxon>
        <taxon>IRL clade</taxon>
        <taxon>Trifolieae</taxon>
        <taxon>Trifolium</taxon>
    </lineage>
</organism>
<evidence type="ECO:0000256" key="1">
    <source>
        <dbReference type="SAM" id="MobiDB-lite"/>
    </source>
</evidence>
<feature type="region of interest" description="Disordered" evidence="1">
    <location>
        <begin position="17"/>
        <end position="50"/>
    </location>
</feature>
<evidence type="ECO:0000313" key="3">
    <source>
        <dbReference type="Proteomes" id="UP000265520"/>
    </source>
</evidence>